<evidence type="ECO:0000256" key="7">
    <source>
        <dbReference type="ARBA" id="ARBA00023125"/>
    </source>
</evidence>
<dbReference type="Gene3D" id="1.10.8.60">
    <property type="match status" value="1"/>
</dbReference>
<dbReference type="SMART" id="SM00760">
    <property type="entry name" value="Bac_DnaA_C"/>
    <property type="match status" value="1"/>
</dbReference>
<proteinExistence type="inferred from homology"/>
<keyword evidence="3 8" id="KW-0235">DNA replication</keyword>
<protein>
    <recommendedName>
        <fullName evidence="8 9">Chromosomal replication initiator protein DnaA</fullName>
    </recommendedName>
</protein>
<evidence type="ECO:0000256" key="8">
    <source>
        <dbReference type="HAMAP-Rule" id="MF_00377"/>
    </source>
</evidence>
<evidence type="ECO:0000259" key="13">
    <source>
        <dbReference type="SMART" id="SM00760"/>
    </source>
</evidence>
<dbReference type="GO" id="GO:0003688">
    <property type="term" value="F:DNA replication origin binding"/>
    <property type="evidence" value="ECO:0007669"/>
    <property type="project" value="UniProtKB-UniRule"/>
</dbReference>
<keyword evidence="6 8" id="KW-0446">Lipid-binding</keyword>
<dbReference type="PANTHER" id="PTHR30050:SF2">
    <property type="entry name" value="CHROMOSOMAL REPLICATION INITIATOR PROTEIN DNAA"/>
    <property type="match status" value="1"/>
</dbReference>
<dbReference type="PRINTS" id="PR00051">
    <property type="entry name" value="DNAA"/>
</dbReference>
<dbReference type="CDD" id="cd06571">
    <property type="entry name" value="Bac_DnaA_C"/>
    <property type="match status" value="1"/>
</dbReference>
<feature type="domain" description="Chromosomal replication initiator DnaA C-terminal" evidence="13">
    <location>
        <begin position="393"/>
        <end position="461"/>
    </location>
</feature>
<dbReference type="InterPro" id="IPR020591">
    <property type="entry name" value="Chromosome_initiator_DnaA-like"/>
</dbReference>
<feature type="region of interest" description="Domain I, interacts with DnaA modulators" evidence="8">
    <location>
        <begin position="1"/>
        <end position="110"/>
    </location>
</feature>
<evidence type="ECO:0000259" key="12">
    <source>
        <dbReference type="SMART" id="SM00382"/>
    </source>
</evidence>
<reference evidence="15" key="1">
    <citation type="submission" date="2017-04" db="EMBL/GenBank/DDBJ databases">
        <title>Finegoldia magna isolated from orthopedic joint implant-associated infections.</title>
        <authorList>
            <person name="Bjorklund S."/>
            <person name="Bruggemann H."/>
            <person name="Jensen A."/>
            <person name="Hellmark B."/>
            <person name="Soderquist B."/>
        </authorList>
    </citation>
    <scope>NUCLEOTIDE SEQUENCE [LARGE SCALE GENOMIC DNA]</scope>
    <source>
        <strain evidence="15">08T492</strain>
    </source>
</reference>
<dbReference type="InterPro" id="IPR027417">
    <property type="entry name" value="P-loop_NTPase"/>
</dbReference>
<dbReference type="EMBL" id="NDYI01000024">
    <property type="protein sequence ID" value="OXZ36747.1"/>
    <property type="molecule type" value="Genomic_DNA"/>
</dbReference>
<dbReference type="GO" id="GO:0005524">
    <property type="term" value="F:ATP binding"/>
    <property type="evidence" value="ECO:0007669"/>
    <property type="project" value="UniProtKB-UniRule"/>
</dbReference>
<dbReference type="InterPro" id="IPR010921">
    <property type="entry name" value="Trp_repressor/repl_initiator"/>
</dbReference>
<name>A0A233VWG8_FINMA</name>
<dbReference type="GO" id="GO:0005737">
    <property type="term" value="C:cytoplasm"/>
    <property type="evidence" value="ECO:0007669"/>
    <property type="project" value="UniProtKB-SubCell"/>
</dbReference>
<dbReference type="InterPro" id="IPR018312">
    <property type="entry name" value="Chromosome_initiator_DnaA_CS"/>
</dbReference>
<dbReference type="InterPro" id="IPR003593">
    <property type="entry name" value="AAA+_ATPase"/>
</dbReference>
<evidence type="ECO:0000256" key="2">
    <source>
        <dbReference type="ARBA" id="ARBA00022490"/>
    </source>
</evidence>
<dbReference type="GO" id="GO:0008289">
    <property type="term" value="F:lipid binding"/>
    <property type="evidence" value="ECO:0007669"/>
    <property type="project" value="UniProtKB-KW"/>
</dbReference>
<dbReference type="NCBIfam" id="TIGR00362">
    <property type="entry name" value="DnaA"/>
    <property type="match status" value="1"/>
</dbReference>
<dbReference type="GO" id="GO:0005886">
    <property type="term" value="C:plasma membrane"/>
    <property type="evidence" value="ECO:0007669"/>
    <property type="project" value="TreeGrafter"/>
</dbReference>
<feature type="region of interest" description="Domain IV, binds dsDNA" evidence="8">
    <location>
        <begin position="364"/>
        <end position="485"/>
    </location>
</feature>
<comment type="domain">
    <text evidence="8">Domain I is involved in oligomerization and binding regulators, domain II is flexibile and of varying length in different bacteria, domain III forms the AAA+ region, while domain IV binds dsDNA.</text>
</comment>
<dbReference type="PANTHER" id="PTHR30050">
    <property type="entry name" value="CHROMOSOMAL REPLICATION INITIATOR PROTEIN DNAA"/>
    <property type="match status" value="1"/>
</dbReference>
<dbReference type="Gene3D" id="3.30.300.180">
    <property type="match status" value="1"/>
</dbReference>
<dbReference type="CDD" id="cd00009">
    <property type="entry name" value="AAA"/>
    <property type="match status" value="1"/>
</dbReference>
<accession>A0A233VWG8</accession>
<keyword evidence="4 8" id="KW-0547">Nucleotide-binding</keyword>
<dbReference type="InterPro" id="IPR038454">
    <property type="entry name" value="DnaA_N_sf"/>
</dbReference>
<comment type="caution">
    <text evidence="8">Lacks conserved residue(s) required for the propagation of feature annotation.</text>
</comment>
<dbReference type="HAMAP" id="MF_00377">
    <property type="entry name" value="DnaA_bact"/>
    <property type="match status" value="1"/>
</dbReference>
<dbReference type="FunFam" id="3.40.50.300:FF:000668">
    <property type="entry name" value="Chromosomal replication initiator protein DnaA"/>
    <property type="match status" value="1"/>
</dbReference>
<feature type="binding site" evidence="8">
    <location>
        <position position="190"/>
    </location>
    <ligand>
        <name>ATP</name>
        <dbReference type="ChEBI" id="CHEBI:30616"/>
    </ligand>
</feature>
<evidence type="ECO:0000256" key="3">
    <source>
        <dbReference type="ARBA" id="ARBA00022705"/>
    </source>
</evidence>
<evidence type="ECO:0000256" key="6">
    <source>
        <dbReference type="ARBA" id="ARBA00023121"/>
    </source>
</evidence>
<evidence type="ECO:0000256" key="9">
    <source>
        <dbReference type="NCBIfam" id="TIGR00362"/>
    </source>
</evidence>
<evidence type="ECO:0000256" key="11">
    <source>
        <dbReference type="RuleBase" id="RU004227"/>
    </source>
</evidence>
<dbReference type="SUPFAM" id="SSF52540">
    <property type="entry name" value="P-loop containing nucleoside triphosphate hydrolases"/>
    <property type="match status" value="1"/>
</dbReference>
<dbReference type="InterPro" id="IPR024633">
    <property type="entry name" value="DnaA_N_dom"/>
</dbReference>
<dbReference type="GO" id="GO:0006275">
    <property type="term" value="P:regulation of DNA replication"/>
    <property type="evidence" value="ECO:0007669"/>
    <property type="project" value="UniProtKB-UniRule"/>
</dbReference>
<dbReference type="PROSITE" id="PS01008">
    <property type="entry name" value="DNAA"/>
    <property type="match status" value="1"/>
</dbReference>
<dbReference type="InterPro" id="IPR001957">
    <property type="entry name" value="Chromosome_initiator_DnaA"/>
</dbReference>
<keyword evidence="7 8" id="KW-0238">DNA-binding</keyword>
<feature type="binding site" evidence="8">
    <location>
        <position position="188"/>
    </location>
    <ligand>
        <name>ATP</name>
        <dbReference type="ChEBI" id="CHEBI:30616"/>
    </ligand>
</feature>
<evidence type="ECO:0000256" key="1">
    <source>
        <dbReference type="ARBA" id="ARBA00006583"/>
    </source>
</evidence>
<feature type="domain" description="AAA+ ATPase" evidence="12">
    <location>
        <begin position="177"/>
        <end position="316"/>
    </location>
</feature>
<dbReference type="SMART" id="SM00382">
    <property type="entry name" value="AAA"/>
    <property type="match status" value="1"/>
</dbReference>
<keyword evidence="2 8" id="KW-0963">Cytoplasm</keyword>
<evidence type="ECO:0000313" key="15">
    <source>
        <dbReference type="Proteomes" id="UP000215361"/>
    </source>
</evidence>
<evidence type="ECO:0000256" key="10">
    <source>
        <dbReference type="RuleBase" id="RU000577"/>
    </source>
</evidence>
<comment type="function">
    <text evidence="8 10">Plays an essential role in the initiation and regulation of chromosomal replication. ATP-DnaA binds to the origin of replication (oriC) to initiate formation of the DNA replication initiation complex once per cell cycle. Binds the DnaA box (a 9 base pair repeat at the origin) and separates the double-stranded (ds)DNA. Forms a right-handed helical filament on oriC DNA; dsDNA binds to the exterior of the filament while single-stranded (ss)DNA is stabiized in the filament's interior. The ATP-DnaA-oriC complex binds and stabilizes one strand of the AT-rich DNA unwinding element (DUE), permitting loading of DNA polymerase. After initiation quickly degrades to an ADP-DnaA complex that is not apt for DNA replication. Binds acidic phospholipids.</text>
</comment>
<dbReference type="SUPFAM" id="SSF48295">
    <property type="entry name" value="TrpR-like"/>
    <property type="match status" value="1"/>
</dbReference>
<evidence type="ECO:0000313" key="14">
    <source>
        <dbReference type="EMBL" id="OXZ36747.1"/>
    </source>
</evidence>
<feature type="binding site" evidence="8">
    <location>
        <position position="192"/>
    </location>
    <ligand>
        <name>ATP</name>
        <dbReference type="ChEBI" id="CHEBI:30616"/>
    </ligand>
</feature>
<comment type="subcellular location">
    <subcellularLocation>
        <location evidence="8">Cytoplasm</location>
    </subcellularLocation>
</comment>
<organism evidence="14 15">
    <name type="scientific">Finegoldia magna</name>
    <name type="common">Peptostreptococcus magnus</name>
    <dbReference type="NCBI Taxonomy" id="1260"/>
    <lineage>
        <taxon>Bacteria</taxon>
        <taxon>Bacillati</taxon>
        <taxon>Bacillota</taxon>
        <taxon>Tissierellia</taxon>
        <taxon>Tissierellales</taxon>
        <taxon>Peptoniphilaceae</taxon>
        <taxon>Finegoldia</taxon>
    </lineage>
</organism>
<keyword evidence="5 8" id="KW-0067">ATP-binding</keyword>
<comment type="similarity">
    <text evidence="1 8 11">Belongs to the DnaA family.</text>
</comment>
<dbReference type="InterPro" id="IPR013159">
    <property type="entry name" value="DnaA_C"/>
</dbReference>
<gene>
    <name evidence="8" type="primary">dnaA</name>
    <name evidence="14" type="ORF">B9N56_08830</name>
</gene>
<evidence type="ECO:0000256" key="4">
    <source>
        <dbReference type="ARBA" id="ARBA00022741"/>
    </source>
</evidence>
<dbReference type="Pfam" id="PF00308">
    <property type="entry name" value="Bac_DnaA"/>
    <property type="match status" value="1"/>
</dbReference>
<dbReference type="Pfam" id="PF11638">
    <property type="entry name" value="DnaA_N"/>
    <property type="match status" value="1"/>
</dbReference>
<dbReference type="Proteomes" id="UP000215361">
    <property type="component" value="Unassembled WGS sequence"/>
</dbReference>
<comment type="subunit">
    <text evidence="8">Oligomerizes as a right-handed, spiral filament on DNA at oriC.</text>
</comment>
<dbReference type="Pfam" id="PF08299">
    <property type="entry name" value="Bac_DnaA_C"/>
    <property type="match status" value="1"/>
</dbReference>
<dbReference type="InterPro" id="IPR013317">
    <property type="entry name" value="DnaA_dom"/>
</dbReference>
<feature type="binding site" evidence="8">
    <location>
        <position position="191"/>
    </location>
    <ligand>
        <name>ATP</name>
        <dbReference type="ChEBI" id="CHEBI:30616"/>
    </ligand>
</feature>
<dbReference type="GO" id="GO:0006270">
    <property type="term" value="P:DNA replication initiation"/>
    <property type="evidence" value="ECO:0007669"/>
    <property type="project" value="UniProtKB-UniRule"/>
</dbReference>
<dbReference type="Gene3D" id="3.40.50.300">
    <property type="entry name" value="P-loop containing nucleotide triphosphate hydrolases"/>
    <property type="match status" value="1"/>
</dbReference>
<dbReference type="RefSeq" id="WP_094203096.1">
    <property type="nucleotide sequence ID" value="NZ_NDYI01000024.1"/>
</dbReference>
<comment type="caution">
    <text evidence="14">The sequence shown here is derived from an EMBL/GenBank/DDBJ whole genome shotgun (WGS) entry which is preliminary data.</text>
</comment>
<sequence length="485" mass="55875">MTDKDELWLKISNTFKQEMSDLNFNTWIAPLKPLYLTNTEFILLSPNRFTKKTIYNKYYDDIQKYLDFISNVKRKVVIIDRYEMDNYKDENIIQNQNIDGQRSILVNEDESEEKYKIEDPVATQPEQTQEQAEEQADFSPYGKNLIAKYKFDTFVKGKNNELALAAALAVAQNPATAYNPLFIHGKAGLGKTHLMHAIAHEILKNNPKARVIYTTSESFTNELISSIGDKSTKKNSQFRQKYRNIDVLLIDDIQFIAGKQGTQEEFFHTFNELYNHNKQIILSSDRPPKEIKTLEERLVSRFEWGLMADIQPPDYETRVAIVNEYLDRNNTSLPPEIIDYIAMNVKSNIRELEGAVMNVVGQKTLIGDGNITLDLAKNVLKQLIAETQLRPVTIDLIIECVCDRYNVTLDDLLSKKRSKQIAYPRQIAMYVSRKLLDISLVSIASSFGKDHSTVMHGIKKIESDIKKNSEFDEEIENLINYIQNS</sequence>
<evidence type="ECO:0000256" key="5">
    <source>
        <dbReference type="ARBA" id="ARBA00022840"/>
    </source>
</evidence>
<dbReference type="Gene3D" id="1.10.1750.10">
    <property type="match status" value="1"/>
</dbReference>
<dbReference type="AlphaFoldDB" id="A0A233VWG8"/>